<evidence type="ECO:0000313" key="1">
    <source>
        <dbReference type="EMBL" id="KYM97426.1"/>
    </source>
</evidence>
<dbReference type="AlphaFoldDB" id="A0A195CB48"/>
<evidence type="ECO:0000313" key="2">
    <source>
        <dbReference type="Proteomes" id="UP000078542"/>
    </source>
</evidence>
<dbReference type="EMBL" id="KQ978068">
    <property type="protein sequence ID" value="KYM97426.1"/>
    <property type="molecule type" value="Genomic_DNA"/>
</dbReference>
<gene>
    <name evidence="1" type="ORF">ALC62_11718</name>
</gene>
<protein>
    <submittedName>
        <fullName evidence="1">Uncharacterized protein</fullName>
    </submittedName>
</protein>
<name>A0A195CB48_9HYME</name>
<organism evidence="1 2">
    <name type="scientific">Cyphomyrmex costatus</name>
    <dbReference type="NCBI Taxonomy" id="456900"/>
    <lineage>
        <taxon>Eukaryota</taxon>
        <taxon>Metazoa</taxon>
        <taxon>Ecdysozoa</taxon>
        <taxon>Arthropoda</taxon>
        <taxon>Hexapoda</taxon>
        <taxon>Insecta</taxon>
        <taxon>Pterygota</taxon>
        <taxon>Neoptera</taxon>
        <taxon>Endopterygota</taxon>
        <taxon>Hymenoptera</taxon>
        <taxon>Apocrita</taxon>
        <taxon>Aculeata</taxon>
        <taxon>Formicoidea</taxon>
        <taxon>Formicidae</taxon>
        <taxon>Myrmicinae</taxon>
        <taxon>Cyphomyrmex</taxon>
    </lineage>
</organism>
<dbReference type="Proteomes" id="UP000078542">
    <property type="component" value="Unassembled WGS sequence"/>
</dbReference>
<sequence length="69" mass="7758">MDMNSESEVTRTFGNHKSFEADPWMFLQVGGIRNDRVIGRLVICRDNDNGVLRPTSINVCDEGADKLES</sequence>
<accession>A0A195CB48</accession>
<proteinExistence type="predicted"/>
<keyword evidence="2" id="KW-1185">Reference proteome</keyword>
<reference evidence="1 2" key="1">
    <citation type="submission" date="2016-03" db="EMBL/GenBank/DDBJ databases">
        <title>Cyphomyrmex costatus WGS genome.</title>
        <authorList>
            <person name="Nygaard S."/>
            <person name="Hu H."/>
            <person name="Boomsma J."/>
            <person name="Zhang G."/>
        </authorList>
    </citation>
    <scope>NUCLEOTIDE SEQUENCE [LARGE SCALE GENOMIC DNA]</scope>
    <source>
        <strain evidence="1">MS0001</strain>
        <tissue evidence="1">Whole body</tissue>
    </source>
</reference>